<reference evidence="5" key="1">
    <citation type="journal article" date="2019" name="Int. J. Syst. Evol. Microbiol.">
        <title>The Global Catalogue of Microorganisms (GCM) 10K type strain sequencing project: providing services to taxonomists for standard genome sequencing and annotation.</title>
        <authorList>
            <consortium name="The Broad Institute Genomics Platform"/>
            <consortium name="The Broad Institute Genome Sequencing Center for Infectious Disease"/>
            <person name="Wu L."/>
            <person name="Ma J."/>
        </authorList>
    </citation>
    <scope>NUCLEOTIDE SEQUENCE [LARGE SCALE GENOMIC DNA]</scope>
    <source>
        <strain evidence="5">CGMCC 1.18439</strain>
    </source>
</reference>
<dbReference type="Gene3D" id="3.40.50.620">
    <property type="entry name" value="HUPs"/>
    <property type="match status" value="1"/>
</dbReference>
<sequence>MTAASTHALYIGRFQPPHHAHVASALAALEHAPRLTLGLGSSNLARSIKNPWTPQEREQLWRLALSEVGADLGRVRFCPLPDRFDAAAWAADVRGLFAPGEGVTLVGYEKDDSSAYLHWFPDWERLVLPELEGGLSATELRRAYFLDGPDSALLPQHLPAATLPWLREWARTPDYARLRAEWLAVDAAKAEAPAQGVREQLWLWLDGPDICLRVRPGPIGAGLWELPGVTLPPQAEGTGTLYSGGGRTLTGDTFSWVQPGPPPLELQPGLQRVPLAQALGQPRRFYADHGVIVGKMAGGTSRQRS</sequence>
<dbReference type="RefSeq" id="WP_013615100.1">
    <property type="nucleotide sequence ID" value="NZ_BNAL01000016.1"/>
</dbReference>
<dbReference type="PANTHER" id="PTHR21342:SF0">
    <property type="entry name" value="BIFUNCTIONAL NMN ADENYLYLTRANSFERASE_NUDIX HYDROLASE"/>
    <property type="match status" value="1"/>
</dbReference>
<dbReference type="Pfam" id="PF01467">
    <property type="entry name" value="CTP_transf_like"/>
    <property type="match status" value="1"/>
</dbReference>
<gene>
    <name evidence="4" type="ORF">GCM10017783_14690</name>
</gene>
<proteinExistence type="predicted"/>
<keyword evidence="2 4" id="KW-0548">Nucleotidyltransferase</keyword>
<keyword evidence="1" id="KW-0808">Transferase</keyword>
<protein>
    <submittedName>
        <fullName evidence="4">Bifunctional nicotinamide mononucleotide adenylyltransferase/ADP-ribose pyrophosphatase</fullName>
    </submittedName>
</protein>
<name>A0ABQ3K7F4_9DEIO</name>
<evidence type="ECO:0000313" key="4">
    <source>
        <dbReference type="EMBL" id="GHG03323.1"/>
    </source>
</evidence>
<dbReference type="GO" id="GO:0016779">
    <property type="term" value="F:nucleotidyltransferase activity"/>
    <property type="evidence" value="ECO:0007669"/>
    <property type="project" value="UniProtKB-KW"/>
</dbReference>
<evidence type="ECO:0000256" key="2">
    <source>
        <dbReference type="ARBA" id="ARBA00022695"/>
    </source>
</evidence>
<feature type="domain" description="Cytidyltransferase-like" evidence="3">
    <location>
        <begin position="9"/>
        <end position="64"/>
    </location>
</feature>
<organism evidence="4 5">
    <name type="scientific">Deinococcus piscis</name>
    <dbReference type="NCBI Taxonomy" id="394230"/>
    <lineage>
        <taxon>Bacteria</taxon>
        <taxon>Thermotogati</taxon>
        <taxon>Deinococcota</taxon>
        <taxon>Deinococci</taxon>
        <taxon>Deinococcales</taxon>
        <taxon>Deinococcaceae</taxon>
        <taxon>Deinococcus</taxon>
    </lineage>
</organism>
<evidence type="ECO:0000259" key="3">
    <source>
        <dbReference type="Pfam" id="PF01467"/>
    </source>
</evidence>
<evidence type="ECO:0000256" key="1">
    <source>
        <dbReference type="ARBA" id="ARBA00022679"/>
    </source>
</evidence>
<comment type="caution">
    <text evidence="4">The sequence shown here is derived from an EMBL/GenBank/DDBJ whole genome shotgun (WGS) entry which is preliminary data.</text>
</comment>
<keyword evidence="5" id="KW-1185">Reference proteome</keyword>
<dbReference type="InterPro" id="IPR004821">
    <property type="entry name" value="Cyt_trans-like"/>
</dbReference>
<dbReference type="SUPFAM" id="SSF52374">
    <property type="entry name" value="Nucleotidylyl transferase"/>
    <property type="match status" value="1"/>
</dbReference>
<dbReference type="InterPro" id="IPR014729">
    <property type="entry name" value="Rossmann-like_a/b/a_fold"/>
</dbReference>
<accession>A0ABQ3K7F4</accession>
<evidence type="ECO:0000313" key="5">
    <source>
        <dbReference type="Proteomes" id="UP000632154"/>
    </source>
</evidence>
<dbReference type="EMBL" id="BNAL01000016">
    <property type="protein sequence ID" value="GHG03323.1"/>
    <property type="molecule type" value="Genomic_DNA"/>
</dbReference>
<dbReference type="Proteomes" id="UP000632154">
    <property type="component" value="Unassembled WGS sequence"/>
</dbReference>
<dbReference type="NCBIfam" id="TIGR00125">
    <property type="entry name" value="cyt_tran_rel"/>
    <property type="match status" value="1"/>
</dbReference>
<dbReference type="PANTHER" id="PTHR21342">
    <property type="entry name" value="PHOSPHOPANTETHEINE ADENYLYLTRANSFERASE"/>
    <property type="match status" value="1"/>
</dbReference>